<name>A0A942UYL3_9FIRM</name>
<dbReference type="RefSeq" id="WP_203367893.1">
    <property type="nucleotide sequence ID" value="NZ_WSFT01000053.1"/>
</dbReference>
<feature type="transmembrane region" description="Helical" evidence="1">
    <location>
        <begin position="6"/>
        <end position="24"/>
    </location>
</feature>
<evidence type="ECO:0000313" key="3">
    <source>
        <dbReference type="Proteomes" id="UP000724672"/>
    </source>
</evidence>
<dbReference type="PIRSF" id="PIRSF021435">
    <property type="entry name" value="SpoIIIAB"/>
    <property type="match status" value="1"/>
</dbReference>
<dbReference type="Proteomes" id="UP000724672">
    <property type="component" value="Unassembled WGS sequence"/>
</dbReference>
<dbReference type="AlphaFoldDB" id="A0A942UYL3"/>
<keyword evidence="3" id="KW-1185">Reference proteome</keyword>
<keyword evidence="1" id="KW-0812">Transmembrane</keyword>
<dbReference type="EMBL" id="WSFT01000053">
    <property type="protein sequence ID" value="MBS4539995.1"/>
    <property type="molecule type" value="Genomic_DNA"/>
</dbReference>
<protein>
    <submittedName>
        <fullName evidence="2">Stage III sporulation protein AB</fullName>
    </submittedName>
</protein>
<dbReference type="InterPro" id="IPR014198">
    <property type="entry name" value="Spore_III_AB"/>
</dbReference>
<reference evidence="2" key="1">
    <citation type="submission" date="2019-12" db="EMBL/GenBank/DDBJ databases">
        <title>Clostridiaceae gen. nov. sp. nov., isolated from sediment in Xinjiang, China.</title>
        <authorList>
            <person name="Zhang R."/>
        </authorList>
    </citation>
    <scope>NUCLEOTIDE SEQUENCE</scope>
    <source>
        <strain evidence="2">D2Q-11</strain>
    </source>
</reference>
<dbReference type="Pfam" id="PF09548">
    <property type="entry name" value="Spore_III_AB"/>
    <property type="match status" value="1"/>
</dbReference>
<sequence>MFFIKIIACGMIFIPSAAIGIMMGKRFTNRVNNITSIINCLLVLETEIIHLSNPINLAFENVDERTNNKVSNIFSNIIEKLNSNRDMNLYSAFKNELILTRSKYNFTKEDEEIILSLAKVIGVTDKDEQGKHFSTAIQQLKIQRDQAIEQSKKNENLYKKLGIVFGLLLILILI</sequence>
<organism evidence="2 3">
    <name type="scientific">Anaeromonas frigoriresistens</name>
    <dbReference type="NCBI Taxonomy" id="2683708"/>
    <lineage>
        <taxon>Bacteria</taxon>
        <taxon>Bacillati</taxon>
        <taxon>Bacillota</taxon>
        <taxon>Tissierellia</taxon>
        <taxon>Tissierellales</taxon>
        <taxon>Thermohalobacteraceae</taxon>
        <taxon>Anaeromonas</taxon>
    </lineage>
</organism>
<evidence type="ECO:0000256" key="1">
    <source>
        <dbReference type="SAM" id="Phobius"/>
    </source>
</evidence>
<proteinExistence type="predicted"/>
<comment type="caution">
    <text evidence="2">The sequence shown here is derived from an EMBL/GenBank/DDBJ whole genome shotgun (WGS) entry which is preliminary data.</text>
</comment>
<keyword evidence="1" id="KW-0472">Membrane</keyword>
<accession>A0A942UYL3</accession>
<evidence type="ECO:0000313" key="2">
    <source>
        <dbReference type="EMBL" id="MBS4539995.1"/>
    </source>
</evidence>
<keyword evidence="1" id="KW-1133">Transmembrane helix</keyword>
<gene>
    <name evidence="2" type="ORF">GOQ27_16075</name>
</gene>